<evidence type="ECO:0000256" key="2">
    <source>
        <dbReference type="ARBA" id="ARBA00007265"/>
    </source>
</evidence>
<gene>
    <name evidence="15" type="ORF">IAR63_14325</name>
</gene>
<proteinExistence type="inferred from homology"/>
<dbReference type="Pfam" id="PF01743">
    <property type="entry name" value="PolyA_pol"/>
    <property type="match status" value="1"/>
</dbReference>
<evidence type="ECO:0000259" key="13">
    <source>
        <dbReference type="Pfam" id="PF12627"/>
    </source>
</evidence>
<dbReference type="GO" id="GO:0008033">
    <property type="term" value="P:tRNA processing"/>
    <property type="evidence" value="ECO:0007669"/>
    <property type="project" value="UniProtKB-KW"/>
</dbReference>
<dbReference type="AlphaFoldDB" id="A0A7H0EYZ9"/>
<dbReference type="GO" id="GO:0046872">
    <property type="term" value="F:metal ion binding"/>
    <property type="evidence" value="ECO:0007669"/>
    <property type="project" value="UniProtKB-KW"/>
</dbReference>
<keyword evidence="3" id="KW-0820">tRNA-binding</keyword>
<dbReference type="Pfam" id="PF13735">
    <property type="entry name" value="tRNA_NucTran2_2"/>
    <property type="match status" value="1"/>
</dbReference>
<dbReference type="Gene3D" id="1.10.3090.10">
    <property type="entry name" value="cca-adding enzyme, domain 2"/>
    <property type="match status" value="1"/>
</dbReference>
<evidence type="ECO:0000256" key="5">
    <source>
        <dbReference type="ARBA" id="ARBA00022694"/>
    </source>
</evidence>
<evidence type="ECO:0000259" key="14">
    <source>
        <dbReference type="Pfam" id="PF13735"/>
    </source>
</evidence>
<evidence type="ECO:0000259" key="12">
    <source>
        <dbReference type="Pfam" id="PF01743"/>
    </source>
</evidence>
<protein>
    <submittedName>
        <fullName evidence="15">CCA tRNA nucleotidyltransferase</fullName>
    </submittedName>
</protein>
<organism evidence="15 16">
    <name type="scientific">Cylindrospermopsis curvispora GIHE-G1</name>
    <dbReference type="NCBI Taxonomy" id="2666332"/>
    <lineage>
        <taxon>Bacteria</taxon>
        <taxon>Bacillati</taxon>
        <taxon>Cyanobacteriota</taxon>
        <taxon>Cyanophyceae</taxon>
        <taxon>Nostocales</taxon>
        <taxon>Aphanizomenonaceae</taxon>
        <taxon>Cylindrospermopsis</taxon>
    </lineage>
</organism>
<dbReference type="GO" id="GO:0000166">
    <property type="term" value="F:nucleotide binding"/>
    <property type="evidence" value="ECO:0007669"/>
    <property type="project" value="UniProtKB-KW"/>
</dbReference>
<keyword evidence="8" id="KW-0547">Nucleotide-binding</keyword>
<feature type="domain" description="Poly A polymerase head" evidence="12">
    <location>
        <begin position="25"/>
        <end position="137"/>
    </location>
</feature>
<dbReference type="InterPro" id="IPR032828">
    <property type="entry name" value="PolyA_RNA-bd"/>
</dbReference>
<evidence type="ECO:0000256" key="6">
    <source>
        <dbReference type="ARBA" id="ARBA00022695"/>
    </source>
</evidence>
<dbReference type="Pfam" id="PF12627">
    <property type="entry name" value="PolyA_pol_RNAbd"/>
    <property type="match status" value="1"/>
</dbReference>
<evidence type="ECO:0000256" key="11">
    <source>
        <dbReference type="RuleBase" id="RU003953"/>
    </source>
</evidence>
<keyword evidence="16" id="KW-1185">Reference proteome</keyword>
<dbReference type="PANTHER" id="PTHR47545">
    <property type="entry name" value="MULTIFUNCTIONAL CCA PROTEIN"/>
    <property type="match status" value="1"/>
</dbReference>
<dbReference type="Gene3D" id="3.30.460.10">
    <property type="entry name" value="Beta Polymerase, domain 2"/>
    <property type="match status" value="1"/>
</dbReference>
<keyword evidence="4 11" id="KW-0808">Transferase</keyword>
<dbReference type="KEGG" id="ccur:IAR63_14325"/>
<accession>A0A7H0EYZ9</accession>
<keyword evidence="7" id="KW-0479">Metal-binding</keyword>
<evidence type="ECO:0000256" key="7">
    <source>
        <dbReference type="ARBA" id="ARBA00022723"/>
    </source>
</evidence>
<name>A0A7H0EYZ9_9CYAN</name>
<evidence type="ECO:0000256" key="10">
    <source>
        <dbReference type="ARBA" id="ARBA00022884"/>
    </source>
</evidence>
<evidence type="ECO:0000313" key="16">
    <source>
        <dbReference type="Proteomes" id="UP000516013"/>
    </source>
</evidence>
<keyword evidence="10 11" id="KW-0694">RNA-binding</keyword>
<evidence type="ECO:0000313" key="15">
    <source>
        <dbReference type="EMBL" id="QNP29015.1"/>
    </source>
</evidence>
<comment type="similarity">
    <text evidence="2 11">Belongs to the tRNA nucleotidyltransferase/poly(A) polymerase family.</text>
</comment>
<dbReference type="InterPro" id="IPR002646">
    <property type="entry name" value="PolA_pol_head_dom"/>
</dbReference>
<dbReference type="SUPFAM" id="SSF81891">
    <property type="entry name" value="Poly A polymerase C-terminal region-like"/>
    <property type="match status" value="1"/>
</dbReference>
<feature type="domain" description="CCA-adding enzyme C-terminal" evidence="14">
    <location>
        <begin position="265"/>
        <end position="414"/>
    </location>
</feature>
<reference evidence="15 16" key="1">
    <citation type="submission" date="2020-08" db="EMBL/GenBank/DDBJ databases">
        <title>Complete genome sequence of Raphidiopsis curvispora isolated from drinking water reservoir in South Korea.</title>
        <authorList>
            <person name="Jeong J."/>
        </authorList>
    </citation>
    <scope>NUCLEOTIDE SEQUENCE [LARGE SCALE GENOMIC DNA]</scope>
    <source>
        <strain evidence="15 16">GIHE-G1</strain>
    </source>
</reference>
<evidence type="ECO:0000256" key="8">
    <source>
        <dbReference type="ARBA" id="ARBA00022741"/>
    </source>
</evidence>
<evidence type="ECO:0000256" key="3">
    <source>
        <dbReference type="ARBA" id="ARBA00022555"/>
    </source>
</evidence>
<dbReference type="EMBL" id="CP060822">
    <property type="protein sequence ID" value="QNP29015.1"/>
    <property type="molecule type" value="Genomic_DNA"/>
</dbReference>
<feature type="domain" description="tRNA nucleotidyltransferase/poly(A) polymerase RNA and SrmB- binding" evidence="13">
    <location>
        <begin position="162"/>
        <end position="218"/>
    </location>
</feature>
<dbReference type="InterPro" id="IPR050124">
    <property type="entry name" value="tRNA_CCA-adding_enzyme"/>
</dbReference>
<keyword evidence="5" id="KW-0819">tRNA processing</keyword>
<dbReference type="RefSeq" id="WP_187705732.1">
    <property type="nucleotide sequence ID" value="NZ_CP060822.1"/>
</dbReference>
<dbReference type="Proteomes" id="UP000516013">
    <property type="component" value="Chromosome"/>
</dbReference>
<keyword evidence="9" id="KW-0460">Magnesium</keyword>
<dbReference type="CDD" id="cd05398">
    <property type="entry name" value="NT_ClassII-CCAase"/>
    <property type="match status" value="1"/>
</dbReference>
<dbReference type="InterPro" id="IPR043519">
    <property type="entry name" value="NT_sf"/>
</dbReference>
<dbReference type="GO" id="GO:0000049">
    <property type="term" value="F:tRNA binding"/>
    <property type="evidence" value="ECO:0007669"/>
    <property type="project" value="UniProtKB-KW"/>
</dbReference>
<dbReference type="InterPro" id="IPR032810">
    <property type="entry name" value="CCA-adding_enz_C"/>
</dbReference>
<dbReference type="PANTHER" id="PTHR47545:SF2">
    <property type="entry name" value="CC-ADDING TRNA NUCLEOTIDYLTRANSFERASE"/>
    <property type="match status" value="1"/>
</dbReference>
<evidence type="ECO:0000256" key="9">
    <source>
        <dbReference type="ARBA" id="ARBA00022842"/>
    </source>
</evidence>
<dbReference type="GO" id="GO:0016779">
    <property type="term" value="F:nucleotidyltransferase activity"/>
    <property type="evidence" value="ECO:0007669"/>
    <property type="project" value="UniProtKB-KW"/>
</dbReference>
<sequence>MNDSIAARLDPKNWPFSLEMLPTPAYMVGGAVRDGILGRSQDYLDLDFIIPENAVKVARAIAQNYGAGFVLLDGKRNIARVVFPQGTVDFAQQDGESLLTDLHRRDFTINAIAYNPYTQELMDPLGGCKDIESGLLRMISPQNLQDDPLRLMRAYRQAAQLNFVIEPHTQATIRNLSSIFCQVASERIRTEVGHLLQSAVGTFWLKTAWEDGLLGQFFIYATRESVDKLIAVDPAVQAIGENWSELGEQLEKPIRDSMKTRWLDIAKLGCLVNPAPEIAEQELGEMTYSRVEIRSIITALRLFPQMKQASSMSLREQYFWFREVGVVFSSTMVLALAQDMLNTKFQKRSLELYRPLVKRYLNPDDLVAYPSPLVTGKELIIALNIPPSPLVGEILQEIAIAQAEGKVNNSQGALALARKLIEK</sequence>
<comment type="cofactor">
    <cofactor evidence="1">
        <name>Mg(2+)</name>
        <dbReference type="ChEBI" id="CHEBI:18420"/>
    </cofactor>
</comment>
<evidence type="ECO:0000256" key="4">
    <source>
        <dbReference type="ARBA" id="ARBA00022679"/>
    </source>
</evidence>
<dbReference type="SUPFAM" id="SSF81301">
    <property type="entry name" value="Nucleotidyltransferase"/>
    <property type="match status" value="1"/>
</dbReference>
<keyword evidence="6" id="KW-0548">Nucleotidyltransferase</keyword>
<evidence type="ECO:0000256" key="1">
    <source>
        <dbReference type="ARBA" id="ARBA00001946"/>
    </source>
</evidence>